<dbReference type="InterPro" id="IPR036095">
    <property type="entry name" value="PTS_EIIB-like_sf"/>
</dbReference>
<keyword evidence="10" id="KW-1185">Reference proteome</keyword>
<dbReference type="InterPro" id="IPR002178">
    <property type="entry name" value="PTS_EIIA_type-2_dom"/>
</dbReference>
<dbReference type="SUPFAM" id="SSF46785">
    <property type="entry name" value="Winged helix' DNA-binding domain"/>
    <property type="match status" value="1"/>
</dbReference>
<evidence type="ECO:0000259" key="8">
    <source>
        <dbReference type="PROSITE" id="PS51372"/>
    </source>
</evidence>
<dbReference type="InterPro" id="IPR016152">
    <property type="entry name" value="PTrfase/Anion_transptr"/>
</dbReference>
<dbReference type="PROSITE" id="PS51099">
    <property type="entry name" value="PTS_EIIB_TYPE_2"/>
    <property type="match status" value="1"/>
</dbReference>
<dbReference type="Proteomes" id="UP001079657">
    <property type="component" value="Unassembled WGS sequence"/>
</dbReference>
<dbReference type="InterPro" id="IPR011608">
    <property type="entry name" value="PRD"/>
</dbReference>
<dbReference type="Gene3D" id="1.10.1790.10">
    <property type="entry name" value="PRD domain"/>
    <property type="match status" value="1"/>
</dbReference>
<dbReference type="PANTHER" id="PTHR30185:SF12">
    <property type="entry name" value="TRANSCRIPTIONAL REGULATOR MANR"/>
    <property type="match status" value="1"/>
</dbReference>
<evidence type="ECO:0000313" key="10">
    <source>
        <dbReference type="Proteomes" id="UP001079657"/>
    </source>
</evidence>
<evidence type="ECO:0000256" key="2">
    <source>
        <dbReference type="ARBA" id="ARBA00022737"/>
    </source>
</evidence>
<dbReference type="InterPro" id="IPR036634">
    <property type="entry name" value="PRD_sf"/>
</dbReference>
<dbReference type="InterPro" id="IPR013196">
    <property type="entry name" value="HTH_11"/>
</dbReference>
<dbReference type="Pfam" id="PF08279">
    <property type="entry name" value="HTH_11"/>
    <property type="match status" value="1"/>
</dbReference>
<evidence type="ECO:0000256" key="1">
    <source>
        <dbReference type="ARBA" id="ARBA00022679"/>
    </source>
</evidence>
<evidence type="ECO:0000259" key="6">
    <source>
        <dbReference type="PROSITE" id="PS51094"/>
    </source>
</evidence>
<dbReference type="PROSITE" id="PS51372">
    <property type="entry name" value="PRD_2"/>
    <property type="match status" value="2"/>
</dbReference>
<dbReference type="InterPro" id="IPR050661">
    <property type="entry name" value="BglG_antiterminators"/>
</dbReference>
<name>A0ABT4CPU6_9CLOT</name>
<dbReference type="InterPro" id="IPR036388">
    <property type="entry name" value="WH-like_DNA-bd_sf"/>
</dbReference>
<dbReference type="SUPFAM" id="SSF63520">
    <property type="entry name" value="PTS-regulatory domain, PRD"/>
    <property type="match status" value="2"/>
</dbReference>
<organism evidence="9 10">
    <name type="scientific">Clostridium ganghwense</name>
    <dbReference type="NCBI Taxonomy" id="312089"/>
    <lineage>
        <taxon>Bacteria</taxon>
        <taxon>Bacillati</taxon>
        <taxon>Bacillota</taxon>
        <taxon>Clostridia</taxon>
        <taxon>Eubacteriales</taxon>
        <taxon>Clostridiaceae</taxon>
        <taxon>Clostridium</taxon>
    </lineage>
</organism>
<dbReference type="PANTHER" id="PTHR30185">
    <property type="entry name" value="CRYPTIC BETA-GLUCOSIDE BGL OPERON ANTITERMINATOR"/>
    <property type="match status" value="1"/>
</dbReference>
<evidence type="ECO:0000259" key="7">
    <source>
        <dbReference type="PROSITE" id="PS51099"/>
    </source>
</evidence>
<gene>
    <name evidence="9" type="ORF">OXH55_10535</name>
</gene>
<reference evidence="9" key="1">
    <citation type="submission" date="2022-12" db="EMBL/GenBank/DDBJ databases">
        <authorList>
            <person name="Wang J."/>
        </authorList>
    </citation>
    <scope>NUCLEOTIDE SEQUENCE</scope>
    <source>
        <strain evidence="9">HY-42-06</strain>
    </source>
</reference>
<dbReference type="InterPro" id="IPR036390">
    <property type="entry name" value="WH_DNA-bd_sf"/>
</dbReference>
<dbReference type="Pfam" id="PF00359">
    <property type="entry name" value="PTS_EIIA_2"/>
    <property type="match status" value="1"/>
</dbReference>
<dbReference type="InterPro" id="IPR007737">
    <property type="entry name" value="Mga_HTH"/>
</dbReference>
<dbReference type="SUPFAM" id="SSF55804">
    <property type="entry name" value="Phoshotransferase/anion transport protein"/>
    <property type="match status" value="1"/>
</dbReference>
<protein>
    <submittedName>
        <fullName evidence="9">PRD domain-containing protein</fullName>
    </submittedName>
</protein>
<dbReference type="Pfam" id="PF05043">
    <property type="entry name" value="Mga"/>
    <property type="match status" value="1"/>
</dbReference>
<keyword evidence="1" id="KW-0808">Transferase</keyword>
<dbReference type="CDD" id="cd05568">
    <property type="entry name" value="PTS_IIB_bgl_like"/>
    <property type="match status" value="1"/>
</dbReference>
<dbReference type="Gene3D" id="3.40.50.2300">
    <property type="match status" value="1"/>
</dbReference>
<dbReference type="Gene3D" id="3.40.930.10">
    <property type="entry name" value="Mannitol-specific EII, Chain A"/>
    <property type="match status" value="1"/>
</dbReference>
<comment type="caution">
    <text evidence="9">The sequence shown here is derived from an EMBL/GenBank/DDBJ whole genome shotgun (WGS) entry which is preliminary data.</text>
</comment>
<dbReference type="RefSeq" id="WP_268049908.1">
    <property type="nucleotide sequence ID" value="NZ_JAPQES010000003.1"/>
</dbReference>
<dbReference type="Gene3D" id="1.10.10.10">
    <property type="entry name" value="Winged helix-like DNA-binding domain superfamily/Winged helix DNA-binding domain"/>
    <property type="match status" value="1"/>
</dbReference>
<dbReference type="InterPro" id="IPR013011">
    <property type="entry name" value="PTS_EIIB_2"/>
</dbReference>
<evidence type="ECO:0000256" key="5">
    <source>
        <dbReference type="ARBA" id="ARBA00023163"/>
    </source>
</evidence>
<feature type="domain" description="PRD" evidence="8">
    <location>
        <begin position="183"/>
        <end position="287"/>
    </location>
</feature>
<keyword evidence="2" id="KW-0677">Repeat</keyword>
<feature type="domain" description="PTS EIIA type-2" evidence="6">
    <location>
        <begin position="498"/>
        <end position="633"/>
    </location>
</feature>
<keyword evidence="5" id="KW-0804">Transcription</keyword>
<dbReference type="Pfam" id="PF00874">
    <property type="entry name" value="PRD"/>
    <property type="match status" value="1"/>
</dbReference>
<keyword evidence="3" id="KW-0805">Transcription regulation</keyword>
<sequence length="633" mass="73057">MIEEKVLKIIKYLYTQHEEAVSSNQIASVVGVSSRTIKRELKALISNNKDNFFEIISSNKGYKLLVKDYDKFNRDIEANCKNNLSEINTSNKTRIILMAVILVIEEHTTTEKIGDKLFLSRSTVSKDICEVKKLLEIYHLKLSNKPYYGYYVEGQETNKRKFLATYLEEVILKNIDTLELENLISLARYMKIKDEIIKVIIKNGICKHDNYINLIQRYTAVIAMRVNNRNIISLDEKEKITVNVNTINSAKEIAKIIEKTIKIELPIDEIIYISFIIGNTYVDDSLSLASNKLILKDKNLLELVNKFLEEVFNVIKLDFRNDIQLINGLAAHLNSSLGRYCVGSSIYNPMIDLIKSKYIESYNCALICNKILKYEYDITLSEDDIVYIALHFAASIERNRGHISRICIICKNGIGFSQLVKSKLEEKISNISIVDTIPTYMIDNIQKNEYDLIISTIDLNNKDLDIPILKINYDLEEKDILNIKNYIDKFSVAKHFFRKIPNELLFLNKEYESKKELFDSVLSEMVKGEYITENEANDILNREELSETIINEVVALPHCIKSGENIGAIVTLKKPLRWKTKKVKLVILCCINPKLEIEKKLFPIINKKTKDKEVLNKILESKNIEDIINVFTS</sequence>
<dbReference type="SUPFAM" id="SSF52794">
    <property type="entry name" value="PTS system IIB component-like"/>
    <property type="match status" value="1"/>
</dbReference>
<evidence type="ECO:0000256" key="3">
    <source>
        <dbReference type="ARBA" id="ARBA00023015"/>
    </source>
</evidence>
<dbReference type="InterPro" id="IPR003501">
    <property type="entry name" value="PTS_EIIB_2/3"/>
</dbReference>
<dbReference type="PROSITE" id="PS51094">
    <property type="entry name" value="PTS_EIIA_TYPE_2"/>
    <property type="match status" value="1"/>
</dbReference>
<evidence type="ECO:0000256" key="4">
    <source>
        <dbReference type="ARBA" id="ARBA00023159"/>
    </source>
</evidence>
<proteinExistence type="predicted"/>
<feature type="domain" description="PTS EIIB type-2" evidence="7">
    <location>
        <begin position="404"/>
        <end position="495"/>
    </location>
</feature>
<feature type="domain" description="PRD" evidence="8">
    <location>
        <begin position="295"/>
        <end position="402"/>
    </location>
</feature>
<accession>A0ABT4CPU6</accession>
<keyword evidence="4" id="KW-0010">Activator</keyword>
<dbReference type="Pfam" id="PF02302">
    <property type="entry name" value="PTS_IIB"/>
    <property type="match status" value="1"/>
</dbReference>
<evidence type="ECO:0000313" key="9">
    <source>
        <dbReference type="EMBL" id="MCY6371070.1"/>
    </source>
</evidence>
<dbReference type="EMBL" id="JAPQES010000003">
    <property type="protein sequence ID" value="MCY6371070.1"/>
    <property type="molecule type" value="Genomic_DNA"/>
</dbReference>